<dbReference type="AlphaFoldDB" id="A0A975FD71"/>
<dbReference type="KEGG" id="tun:J9260_18510"/>
<name>A0A975FD71_9GAMM</name>
<protein>
    <submittedName>
        <fullName evidence="1">DUF2513 domain-containing protein</fullName>
    </submittedName>
</protein>
<proteinExistence type="predicted"/>
<dbReference type="Proteomes" id="UP000672009">
    <property type="component" value="Plasmid pTunz4"/>
</dbReference>
<geneLocation type="plasmid" evidence="1 3">
    <name>pTunz4</name>
</geneLocation>
<sequence length="120" mass="13512">MQRNWDTIREILLAVENLEPEKQLHLSDFPEARAHEVSYHVQLIAQSGLIDVTISQSTSLKAKDFFIRNLTWSGHEFLDSIRVKDTWSKIKSVVAEKGGVMTFEVIKAVSTSLIKSAIGS</sequence>
<evidence type="ECO:0000313" key="1">
    <source>
        <dbReference type="EMBL" id="QTR55498.1"/>
    </source>
</evidence>
<dbReference type="EMBL" id="CP072799">
    <property type="protein sequence ID" value="QTR55509.1"/>
    <property type="molecule type" value="Genomic_DNA"/>
</dbReference>
<accession>A0A975FD71</accession>
<organism evidence="1 3">
    <name type="scientific">Thiothrix unzii</name>
    <dbReference type="NCBI Taxonomy" id="111769"/>
    <lineage>
        <taxon>Bacteria</taxon>
        <taxon>Pseudomonadati</taxon>
        <taxon>Pseudomonadota</taxon>
        <taxon>Gammaproteobacteria</taxon>
        <taxon>Thiotrichales</taxon>
        <taxon>Thiotrichaceae</taxon>
        <taxon>Thiothrix</taxon>
    </lineage>
</organism>
<dbReference type="EMBL" id="CP072799">
    <property type="protein sequence ID" value="QTR55498.1"/>
    <property type="molecule type" value="Genomic_DNA"/>
</dbReference>
<dbReference type="Pfam" id="PF10711">
    <property type="entry name" value="DUF2513"/>
    <property type="match status" value="1"/>
</dbReference>
<dbReference type="InterPro" id="IPR019650">
    <property type="entry name" value="DUF2513"/>
</dbReference>
<dbReference type="RefSeq" id="WP_210220945.1">
    <property type="nucleotide sequence ID" value="NZ_CP072799.1"/>
</dbReference>
<keyword evidence="1" id="KW-0614">Plasmid</keyword>
<evidence type="ECO:0000313" key="2">
    <source>
        <dbReference type="EMBL" id="QTR55509.1"/>
    </source>
</evidence>
<evidence type="ECO:0000313" key="3">
    <source>
        <dbReference type="Proteomes" id="UP000672009"/>
    </source>
</evidence>
<gene>
    <name evidence="2" type="ORF">J9260_18510</name>
    <name evidence="1" type="ORF">J9260_18575</name>
</gene>
<reference evidence="1" key="1">
    <citation type="submission" date="2021-04" db="EMBL/GenBank/DDBJ databases">
        <title>Genomics, taxonomy and metabolism of representatives of sulfur bacteria of the genus Thiothrix: Thiothrix fructosivorans QT, Thiothrix unzii A1T and three new species, Thiothrix subterranea sp. nov., Thiothrix litoralis sp. nov. and 'Candidatus Thiothrix anitrata' sp. nov.</title>
        <authorList>
            <person name="Ravin N.V."/>
            <person name="Smolyakov D."/>
            <person name="Rudenko T.S."/>
            <person name="Mardanov A.V."/>
            <person name="Beletsky A.V."/>
            <person name="Markov N.D."/>
            <person name="Fomenkov A.I."/>
            <person name="Roberts R.J."/>
            <person name="Karnachuk O.V."/>
            <person name="Novikov A."/>
            <person name="Grabovich M.Y."/>
        </authorList>
    </citation>
    <scope>NUCLEOTIDE SEQUENCE</scope>
    <source>
        <strain evidence="1">A1</strain>
        <plasmid evidence="1">pTunz4</plasmid>
    </source>
</reference>
<keyword evidence="3" id="KW-1185">Reference proteome</keyword>
<dbReference type="KEGG" id="tun:J9260_18575"/>